<dbReference type="PROSITE" id="PS50112">
    <property type="entry name" value="PAS"/>
    <property type="match status" value="3"/>
</dbReference>
<dbReference type="SMART" id="SM00086">
    <property type="entry name" value="PAC"/>
    <property type="match status" value="2"/>
</dbReference>
<dbReference type="Gene3D" id="3.30.450.20">
    <property type="entry name" value="PAS domain"/>
    <property type="match status" value="3"/>
</dbReference>
<dbReference type="PANTHER" id="PTHR44757">
    <property type="entry name" value="DIGUANYLATE CYCLASE DGCP"/>
    <property type="match status" value="1"/>
</dbReference>
<dbReference type="AlphaFoldDB" id="N0BI45"/>
<dbReference type="HOGENOM" id="CLU_314885_0_0_2"/>
<dbReference type="Pfam" id="PF00989">
    <property type="entry name" value="PAS"/>
    <property type="match status" value="1"/>
</dbReference>
<dbReference type="Pfam" id="PF13185">
    <property type="entry name" value="GAF_2"/>
    <property type="match status" value="2"/>
</dbReference>
<gene>
    <name evidence="3" type="ORF">Asulf_00080</name>
</gene>
<dbReference type="Gene3D" id="3.30.450.40">
    <property type="match status" value="3"/>
</dbReference>
<dbReference type="eggNOG" id="arCOG02276">
    <property type="taxonomic scope" value="Archaea"/>
</dbReference>
<proteinExistence type="predicted"/>
<dbReference type="Pfam" id="PF01590">
    <property type="entry name" value="GAF"/>
    <property type="match status" value="1"/>
</dbReference>
<evidence type="ECO:0000313" key="4">
    <source>
        <dbReference type="Proteomes" id="UP000013307"/>
    </source>
</evidence>
<evidence type="ECO:0000259" key="2">
    <source>
        <dbReference type="PROSITE" id="PS50113"/>
    </source>
</evidence>
<dbReference type="InterPro" id="IPR013767">
    <property type="entry name" value="PAS_fold"/>
</dbReference>
<dbReference type="SMART" id="SM00065">
    <property type="entry name" value="GAF"/>
    <property type="match status" value="3"/>
</dbReference>
<name>N0BI45_9EURY</name>
<dbReference type="PANTHER" id="PTHR44757:SF2">
    <property type="entry name" value="BIOFILM ARCHITECTURE MAINTENANCE PROTEIN MBAA"/>
    <property type="match status" value="1"/>
</dbReference>
<dbReference type="eggNOG" id="arCOG02338">
    <property type="taxonomic scope" value="Archaea"/>
</dbReference>
<sequence length="928" mass="106206">MDNNPGSKDLFESCEDSLLDNLQDYAIFFLDANGKIISWNKSAEKLMGYRAEDVVGTHFSILFSKEDVESGEPDDELKIALREGMYVKEGVMLRKDGSRFLAEIVTVSLRDSNGNLMGFAKIVRDITERRKLEIAKRRMKRALRVLCRVNGAIIHCERENELLNKACQIIVDEGGYRFAWIGYVTPDDIKPVAKAGEGDVELPDLSWNEDEGQRDLEGTADSAAIKTKKPILRDTRYGSAVSLPLVYKDEVFGVLNIYAGEKDVFDEDEVNLLKELAENLAFAIADHRARENAERVNKAMQFLLKLSTMEVDTNTLLHEALNEVVKLTDSKYGFFGEFGADDFRALVWSRDVMAECRRNEIHFQVSKGSLWAEAIKEGKTLIINQGEFRLPKGHVPINNFLAVPVFKNNTGFMIGLANKSSNYTKADAELTKFFAVNMQQILEKKRVDELQRTIIESTGTAMIIVKEDTTISYANRIAEKLFALPKERLLGKSWIEFTAKEDREKILRYHKLRRIDPKLAPKSYEVKLIDAKGRVKHVLLIISMMNPNMSLISLIDMTEMREAEKVIKESEMRYKLIFESSMDGIIIMDMDARIIDCNESALKILNTRREEITGRKFTEIGIIDEEDLPYFMERFYRGISEKKSEMELKVRVDGEIKWLEILLNLIEVDGKPDMILSIIRDITEKKLMEEKEKAYVRRLKILHELDKGILARKPLNESLKPVVESIRDFVRCDVVAILAYREDGLEAVATSSNIKSDEIDKILKMVRIEKTRVDDLLELNEFSELEKQLLRAGLTSYLCMPLMAKDEPVGVLFLASKRRKAFDEKMEFIVDISAQLAVALHEAILSEMRQRAFEQINDNIEKFAILVDKIRNPLFGISGIADTMISDERAKKLIKEQVDRILEIISALDEGWLESENIREFLKRGYGS</sequence>
<dbReference type="Proteomes" id="UP000013307">
    <property type="component" value="Chromosome"/>
</dbReference>
<feature type="domain" description="PAC" evidence="2">
    <location>
        <begin position="86"/>
        <end position="138"/>
    </location>
</feature>
<protein>
    <submittedName>
        <fullName evidence="3">PAS domain S-box</fullName>
    </submittedName>
</protein>
<dbReference type="InterPro" id="IPR000700">
    <property type="entry name" value="PAS-assoc_C"/>
</dbReference>
<evidence type="ECO:0000259" key="1">
    <source>
        <dbReference type="PROSITE" id="PS50112"/>
    </source>
</evidence>
<dbReference type="InterPro" id="IPR029016">
    <property type="entry name" value="GAF-like_dom_sf"/>
</dbReference>
<accession>N0BI45</accession>
<dbReference type="SUPFAM" id="SSF55785">
    <property type="entry name" value="PYP-like sensor domain (PAS domain)"/>
    <property type="match status" value="3"/>
</dbReference>
<dbReference type="eggNOG" id="arCOG02334">
    <property type="taxonomic scope" value="Archaea"/>
</dbReference>
<dbReference type="InterPro" id="IPR003018">
    <property type="entry name" value="GAF"/>
</dbReference>
<dbReference type="EMBL" id="CP005290">
    <property type="protein sequence ID" value="AGK60116.1"/>
    <property type="molecule type" value="Genomic_DNA"/>
</dbReference>
<dbReference type="SUPFAM" id="SSF55781">
    <property type="entry name" value="GAF domain-like"/>
    <property type="match status" value="3"/>
</dbReference>
<dbReference type="InterPro" id="IPR052155">
    <property type="entry name" value="Biofilm_reg_signaling"/>
</dbReference>
<evidence type="ECO:0000313" key="3">
    <source>
        <dbReference type="EMBL" id="AGK60116.1"/>
    </source>
</evidence>
<dbReference type="PROSITE" id="PS50113">
    <property type="entry name" value="PAC"/>
    <property type="match status" value="2"/>
</dbReference>
<dbReference type="STRING" id="387631.Asulf_00080"/>
<dbReference type="CDD" id="cd00130">
    <property type="entry name" value="PAS"/>
    <property type="match status" value="3"/>
</dbReference>
<dbReference type="NCBIfam" id="TIGR00229">
    <property type="entry name" value="sensory_box"/>
    <property type="match status" value="3"/>
</dbReference>
<dbReference type="GO" id="GO:0006355">
    <property type="term" value="P:regulation of DNA-templated transcription"/>
    <property type="evidence" value="ECO:0007669"/>
    <property type="project" value="InterPro"/>
</dbReference>
<dbReference type="KEGG" id="ast:Asulf_00080"/>
<feature type="domain" description="PAS" evidence="1">
    <location>
        <begin position="27"/>
        <end position="84"/>
    </location>
</feature>
<dbReference type="OrthoDB" id="8127at2157"/>
<organism evidence="3 4">
    <name type="scientific">Archaeoglobus sulfaticallidus PM70-1</name>
    <dbReference type="NCBI Taxonomy" id="387631"/>
    <lineage>
        <taxon>Archaea</taxon>
        <taxon>Methanobacteriati</taxon>
        <taxon>Methanobacteriota</taxon>
        <taxon>Archaeoglobi</taxon>
        <taxon>Archaeoglobales</taxon>
        <taxon>Archaeoglobaceae</taxon>
        <taxon>Archaeoglobus</taxon>
    </lineage>
</organism>
<dbReference type="InterPro" id="IPR000014">
    <property type="entry name" value="PAS"/>
</dbReference>
<dbReference type="Pfam" id="PF13426">
    <property type="entry name" value="PAS_9"/>
    <property type="match status" value="2"/>
</dbReference>
<feature type="domain" description="PAS" evidence="1">
    <location>
        <begin position="447"/>
        <end position="515"/>
    </location>
</feature>
<dbReference type="InterPro" id="IPR001610">
    <property type="entry name" value="PAC"/>
</dbReference>
<keyword evidence="4" id="KW-1185">Reference proteome</keyword>
<dbReference type="InterPro" id="IPR035965">
    <property type="entry name" value="PAS-like_dom_sf"/>
</dbReference>
<dbReference type="GeneID" id="15391726"/>
<reference evidence="3 4" key="1">
    <citation type="journal article" date="2013" name="Genome Announc.">
        <title>Complete Genome Sequence of the Thermophilic and Facultatively Chemolithoautotrophic Sulfate Reducer Archaeoglobus sulfaticallidus Strain PM70-1T.</title>
        <authorList>
            <person name="Stokke R."/>
            <person name="Hocking W.P."/>
            <person name="Steinsbu B.O."/>
            <person name="Steen I.H."/>
        </authorList>
    </citation>
    <scope>NUCLEOTIDE SEQUENCE [LARGE SCALE GENOMIC DNA]</scope>
    <source>
        <strain evidence="3">PM70-1</strain>
    </source>
</reference>
<feature type="domain" description="PAC" evidence="2">
    <location>
        <begin position="642"/>
        <end position="694"/>
    </location>
</feature>
<feature type="domain" description="PAS" evidence="1">
    <location>
        <begin position="570"/>
        <end position="642"/>
    </location>
</feature>
<dbReference type="RefSeq" id="WP_015589715.1">
    <property type="nucleotide sequence ID" value="NC_021169.1"/>
</dbReference>
<dbReference type="SMART" id="SM00091">
    <property type="entry name" value="PAS"/>
    <property type="match status" value="3"/>
</dbReference>